<evidence type="ECO:0000256" key="2">
    <source>
        <dbReference type="ARBA" id="ARBA00007276"/>
    </source>
</evidence>
<proteinExistence type="inferred from homology"/>
<organism evidence="9 10">
    <name type="scientific">Paramarasmius palmivorus</name>
    <dbReference type="NCBI Taxonomy" id="297713"/>
    <lineage>
        <taxon>Eukaryota</taxon>
        <taxon>Fungi</taxon>
        <taxon>Dikarya</taxon>
        <taxon>Basidiomycota</taxon>
        <taxon>Agaricomycotina</taxon>
        <taxon>Agaricomycetes</taxon>
        <taxon>Agaricomycetidae</taxon>
        <taxon>Agaricales</taxon>
        <taxon>Marasmiineae</taxon>
        <taxon>Marasmiaceae</taxon>
        <taxon>Paramarasmius</taxon>
    </lineage>
</organism>
<dbReference type="EMBL" id="JAYKXP010000004">
    <property type="protein sequence ID" value="KAK7059159.1"/>
    <property type="molecule type" value="Genomic_DNA"/>
</dbReference>
<comment type="caution">
    <text evidence="9">The sequence shown here is derived from an EMBL/GenBank/DDBJ whole genome shotgun (WGS) entry which is preliminary data.</text>
</comment>
<protein>
    <recommendedName>
        <fullName evidence="3 7">DNA replication regulator SLD2</fullName>
    </recommendedName>
</protein>
<gene>
    <name evidence="9" type="ORF">VNI00_001786</name>
</gene>
<dbReference type="GO" id="GO:0031261">
    <property type="term" value="C:DNA replication preinitiation complex"/>
    <property type="evidence" value="ECO:0007669"/>
    <property type="project" value="TreeGrafter"/>
</dbReference>
<feature type="compositionally biased region" description="Polar residues" evidence="8">
    <location>
        <begin position="303"/>
        <end position="316"/>
    </location>
</feature>
<comment type="subcellular location">
    <subcellularLocation>
        <location evidence="1 7">Nucleus</location>
    </subcellularLocation>
</comment>
<dbReference type="GO" id="GO:0003688">
    <property type="term" value="F:DNA replication origin binding"/>
    <property type="evidence" value="ECO:0007669"/>
    <property type="project" value="TreeGrafter"/>
</dbReference>
<name>A0AAW0E7I4_9AGAR</name>
<dbReference type="PANTHER" id="PTHR28124">
    <property type="entry name" value="DNA REPLICATION REGULATOR SLD2"/>
    <property type="match status" value="1"/>
</dbReference>
<evidence type="ECO:0000256" key="8">
    <source>
        <dbReference type="SAM" id="MobiDB-lite"/>
    </source>
</evidence>
<dbReference type="FunFam" id="1.10.10.1460:FF:000001">
    <property type="entry name" value="DNA replication regulator Sld2"/>
    <property type="match status" value="1"/>
</dbReference>
<feature type="compositionally biased region" description="Basic residues" evidence="8">
    <location>
        <begin position="366"/>
        <end position="378"/>
    </location>
</feature>
<feature type="compositionally biased region" description="Basic and acidic residues" evidence="8">
    <location>
        <begin position="14"/>
        <end position="42"/>
    </location>
</feature>
<feature type="compositionally biased region" description="Polar residues" evidence="8">
    <location>
        <begin position="77"/>
        <end position="98"/>
    </location>
</feature>
<keyword evidence="5 7" id="KW-0539">Nucleus</keyword>
<comment type="similarity">
    <text evidence="2 7">Belongs to the SLD2 family.</text>
</comment>
<dbReference type="Pfam" id="PF11719">
    <property type="entry name" value="Drc1-Sld2"/>
    <property type="match status" value="1"/>
</dbReference>
<dbReference type="AlphaFoldDB" id="A0AAW0E7I4"/>
<sequence>MADLASLRAEIKSWERDFREKNGRNPSVDDIKSNPRITEKYKLYKKLSKESNSSSQSQSQSQQPALPKSRPVEKTAPLSSFNPFSPQKNKGKQPQSPAKTKITPRPTNPFATPLKNKQKAVAREPSPVPAPLPGPSTSSVAQPTQIQQNPPSAVVRARKRLRGEPVSPSPNKEKRRRVFTQSTLNFTRRNSVSSSEEDDGDEDDTFVGDSPVKHTTGSKSFKRLFEDAESPNSFRAALARAKSNNPSNGLFGKPMKNSSAISFDDEMDWEVEVQKPKTQVAQMKVFNGRPRLPAKDNLRAANPQISLHTSQTTEANRPTRKRVISDASDGEHGRQPSSSLRSNPVKTLIPPSPPPVNSSSNSKYIFKAKGKGAGRKKAKLEQANGDDDEDGTSSDGASEAKVVRVRSYTRGAAPVGNVKVDNEDNPDLETDSDLVLRYFRPTVNQDGGFTVFEGDEDYEQDYGSKEPERNEGLGTVEINLPDKLKDVLALSSDSRAHDTQEELLADQLLYGRRMSHYDAARGGEIWDIGDVSGDEQDGDIVKRRRHHLDEEDDWEAEPIPWEIGEL</sequence>
<evidence type="ECO:0000256" key="7">
    <source>
        <dbReference type="RuleBase" id="RU367067"/>
    </source>
</evidence>
<reference evidence="9 10" key="1">
    <citation type="submission" date="2024-01" db="EMBL/GenBank/DDBJ databases">
        <title>A draft genome for a cacao thread blight-causing isolate of Paramarasmius palmivorus.</title>
        <authorList>
            <person name="Baruah I.K."/>
            <person name="Bukari Y."/>
            <person name="Amoako-Attah I."/>
            <person name="Meinhardt L.W."/>
            <person name="Bailey B.A."/>
            <person name="Cohen S.P."/>
        </authorList>
    </citation>
    <scope>NUCLEOTIDE SEQUENCE [LARGE SCALE GENOMIC DNA]</scope>
    <source>
        <strain evidence="9 10">GH-12</strain>
    </source>
</reference>
<dbReference type="GO" id="GO:0006270">
    <property type="term" value="P:DNA replication initiation"/>
    <property type="evidence" value="ECO:0007669"/>
    <property type="project" value="UniProtKB-UniRule"/>
</dbReference>
<evidence type="ECO:0000256" key="6">
    <source>
        <dbReference type="ARBA" id="ARBA00023306"/>
    </source>
</evidence>
<evidence type="ECO:0000256" key="3">
    <source>
        <dbReference type="ARBA" id="ARBA00018363"/>
    </source>
</evidence>
<evidence type="ECO:0000256" key="1">
    <source>
        <dbReference type="ARBA" id="ARBA00004123"/>
    </source>
</evidence>
<keyword evidence="6 7" id="KW-0131">Cell cycle</keyword>
<feature type="region of interest" description="Disordered" evidence="8">
    <location>
        <begin position="544"/>
        <end position="566"/>
    </location>
</feature>
<dbReference type="InterPro" id="IPR040203">
    <property type="entry name" value="Sld2"/>
</dbReference>
<dbReference type="InterPro" id="IPR021110">
    <property type="entry name" value="DNA_rep_checkpnt_protein"/>
</dbReference>
<dbReference type="Proteomes" id="UP001383192">
    <property type="component" value="Unassembled WGS sequence"/>
</dbReference>
<dbReference type="GO" id="GO:0000727">
    <property type="term" value="P:double-strand break repair via break-induced replication"/>
    <property type="evidence" value="ECO:0007669"/>
    <property type="project" value="TreeGrafter"/>
</dbReference>
<keyword evidence="4 7" id="KW-0235">DNA replication</keyword>
<feature type="region of interest" description="Disordered" evidence="8">
    <location>
        <begin position="448"/>
        <end position="474"/>
    </location>
</feature>
<dbReference type="GO" id="GO:1902977">
    <property type="term" value="P:mitotic DNA replication preinitiation complex assembly"/>
    <property type="evidence" value="ECO:0007669"/>
    <property type="project" value="TreeGrafter"/>
</dbReference>
<feature type="compositionally biased region" description="Acidic residues" evidence="8">
    <location>
        <begin position="195"/>
        <end position="206"/>
    </location>
</feature>
<feature type="compositionally biased region" description="Low complexity" evidence="8">
    <location>
        <begin position="50"/>
        <end position="63"/>
    </location>
</feature>
<dbReference type="GO" id="GO:0003697">
    <property type="term" value="F:single-stranded DNA binding"/>
    <property type="evidence" value="ECO:0007669"/>
    <property type="project" value="TreeGrafter"/>
</dbReference>
<evidence type="ECO:0000256" key="4">
    <source>
        <dbReference type="ARBA" id="ARBA00022705"/>
    </source>
</evidence>
<evidence type="ECO:0000313" key="9">
    <source>
        <dbReference type="EMBL" id="KAK7059159.1"/>
    </source>
</evidence>
<accession>A0AAW0E7I4</accession>
<keyword evidence="10" id="KW-1185">Reference proteome</keyword>
<feature type="compositionally biased region" description="Polar residues" evidence="8">
    <location>
        <begin position="335"/>
        <end position="345"/>
    </location>
</feature>
<feature type="region of interest" description="Disordered" evidence="8">
    <location>
        <begin position="286"/>
        <end position="402"/>
    </location>
</feature>
<evidence type="ECO:0000313" key="10">
    <source>
        <dbReference type="Proteomes" id="UP001383192"/>
    </source>
</evidence>
<comment type="function">
    <text evidence="7">Has a role in the initiation of DNA replication. Required at S-phase checkpoint.</text>
</comment>
<feature type="compositionally biased region" description="Polar residues" evidence="8">
    <location>
        <begin position="179"/>
        <end position="190"/>
    </location>
</feature>
<evidence type="ECO:0000256" key="5">
    <source>
        <dbReference type="ARBA" id="ARBA00023242"/>
    </source>
</evidence>
<feature type="compositionally biased region" description="Polar residues" evidence="8">
    <location>
        <begin position="139"/>
        <end position="151"/>
    </location>
</feature>
<feature type="compositionally biased region" description="Basic and acidic residues" evidence="8">
    <location>
        <begin position="462"/>
        <end position="471"/>
    </location>
</feature>
<dbReference type="CDD" id="cd22289">
    <property type="entry name" value="RecQL4_SLD2_NTD"/>
    <property type="match status" value="1"/>
</dbReference>
<dbReference type="Gene3D" id="1.10.10.1460">
    <property type="match status" value="1"/>
</dbReference>
<feature type="region of interest" description="Disordered" evidence="8">
    <location>
        <begin position="14"/>
        <end position="224"/>
    </location>
</feature>
<dbReference type="PANTHER" id="PTHR28124:SF1">
    <property type="entry name" value="DNA REPLICATION REGULATOR SLD2"/>
    <property type="match status" value="1"/>
</dbReference>